<dbReference type="RefSeq" id="WP_085276210.1">
    <property type="nucleotide sequence ID" value="NZ_FXAG01000009.1"/>
</dbReference>
<evidence type="ECO:0000313" key="3">
    <source>
        <dbReference type="Proteomes" id="UP000192920"/>
    </source>
</evidence>
<sequence length="229" mass="26361">MTSAQSNQPRVLNPEELAAFVKIMRNIRKWSQEQLSEISGLSVRTIQRVEKGQPSDLDTRRSLARALDFEDIDALNKPYHFPTEDEIKAEKEKFDRENITLKALLLTSGKLLAQLAETTSLDLITQGFEMTREAEETFANLTDHFREYRDCADLYQERDKLDIHDGLQSDIDRLKELGVSLCYASRKVAVKFRDTTAEPTEMRTLYMVAFPLGEEPAEFATPREMPIHF</sequence>
<protein>
    <submittedName>
        <fullName evidence="2">Helix-turn-helix domain-containing protein</fullName>
    </submittedName>
</protein>
<dbReference type="SUPFAM" id="SSF47413">
    <property type="entry name" value="lambda repressor-like DNA-binding domains"/>
    <property type="match status" value="1"/>
</dbReference>
<dbReference type="SMART" id="SM00530">
    <property type="entry name" value="HTH_XRE"/>
    <property type="match status" value="1"/>
</dbReference>
<dbReference type="AlphaFoldDB" id="A0A1Y6BPV6"/>
<dbReference type="Pfam" id="PF01381">
    <property type="entry name" value="HTH_3"/>
    <property type="match status" value="1"/>
</dbReference>
<name>A0A1Y6BPV6_9NEIS</name>
<evidence type="ECO:0000259" key="1">
    <source>
        <dbReference type="PROSITE" id="PS50943"/>
    </source>
</evidence>
<dbReference type="EMBL" id="FXAG01000009">
    <property type="protein sequence ID" value="SMF22047.1"/>
    <property type="molecule type" value="Genomic_DNA"/>
</dbReference>
<dbReference type="Proteomes" id="UP000192920">
    <property type="component" value="Unassembled WGS sequence"/>
</dbReference>
<evidence type="ECO:0000313" key="2">
    <source>
        <dbReference type="EMBL" id="SMF22047.1"/>
    </source>
</evidence>
<feature type="domain" description="HTH cro/C1-type" evidence="1">
    <location>
        <begin position="21"/>
        <end position="75"/>
    </location>
</feature>
<dbReference type="CDD" id="cd00093">
    <property type="entry name" value="HTH_XRE"/>
    <property type="match status" value="1"/>
</dbReference>
<gene>
    <name evidence="2" type="ORF">SAMN02745746_01942</name>
</gene>
<dbReference type="GO" id="GO:0003677">
    <property type="term" value="F:DNA binding"/>
    <property type="evidence" value="ECO:0007669"/>
    <property type="project" value="InterPro"/>
</dbReference>
<keyword evidence="3" id="KW-1185">Reference proteome</keyword>
<reference evidence="3" key="1">
    <citation type="submission" date="2017-04" db="EMBL/GenBank/DDBJ databases">
        <authorList>
            <person name="Varghese N."/>
            <person name="Submissions S."/>
        </authorList>
    </citation>
    <scope>NUCLEOTIDE SEQUENCE [LARGE SCALE GENOMIC DNA]</scope>
    <source>
        <strain evidence="3">DSM 22618</strain>
    </source>
</reference>
<dbReference type="InterPro" id="IPR001387">
    <property type="entry name" value="Cro/C1-type_HTH"/>
</dbReference>
<organism evidence="2 3">
    <name type="scientific">Pseudogulbenkiania subflava DSM 22618</name>
    <dbReference type="NCBI Taxonomy" id="1123014"/>
    <lineage>
        <taxon>Bacteria</taxon>
        <taxon>Pseudomonadati</taxon>
        <taxon>Pseudomonadota</taxon>
        <taxon>Betaproteobacteria</taxon>
        <taxon>Neisseriales</taxon>
        <taxon>Chromobacteriaceae</taxon>
        <taxon>Pseudogulbenkiania</taxon>
    </lineage>
</organism>
<dbReference type="PROSITE" id="PS50943">
    <property type="entry name" value="HTH_CROC1"/>
    <property type="match status" value="1"/>
</dbReference>
<proteinExistence type="predicted"/>
<accession>A0A1Y6BPV6</accession>
<dbReference type="Gene3D" id="1.10.260.40">
    <property type="entry name" value="lambda repressor-like DNA-binding domains"/>
    <property type="match status" value="1"/>
</dbReference>
<dbReference type="InterPro" id="IPR010982">
    <property type="entry name" value="Lambda_DNA-bd_dom_sf"/>
</dbReference>